<accession>A0A438IKH0</accession>
<organism evidence="2 3">
    <name type="scientific">Vitis vinifera</name>
    <name type="common">Grape</name>
    <dbReference type="NCBI Taxonomy" id="29760"/>
    <lineage>
        <taxon>Eukaryota</taxon>
        <taxon>Viridiplantae</taxon>
        <taxon>Streptophyta</taxon>
        <taxon>Embryophyta</taxon>
        <taxon>Tracheophyta</taxon>
        <taxon>Spermatophyta</taxon>
        <taxon>Magnoliopsida</taxon>
        <taxon>eudicotyledons</taxon>
        <taxon>Gunneridae</taxon>
        <taxon>Pentapetalae</taxon>
        <taxon>rosids</taxon>
        <taxon>Vitales</taxon>
        <taxon>Vitaceae</taxon>
        <taxon>Viteae</taxon>
        <taxon>Vitis</taxon>
    </lineage>
</organism>
<protein>
    <recommendedName>
        <fullName evidence="1">Reverse transcriptase zinc-binding domain-containing protein</fullName>
    </recommendedName>
</protein>
<dbReference type="Proteomes" id="UP000288805">
    <property type="component" value="Unassembled WGS sequence"/>
</dbReference>
<comment type="caution">
    <text evidence="2">The sequence shown here is derived from an EMBL/GenBank/DDBJ whole genome shotgun (WGS) entry which is preliminary data.</text>
</comment>
<dbReference type="EMBL" id="QGNW01000102">
    <property type="protein sequence ID" value="RVW97210.1"/>
    <property type="molecule type" value="Genomic_DNA"/>
</dbReference>
<proteinExistence type="predicted"/>
<sequence>MFLPAKFLWSSKVPSKVKALAWLVAHGKVNTNDKLQLRRPYKALCPQWCILCKGNGESIDTFFFIVPLPLDFGTGLGNSLRGKTLWQIACLTLIWMVWQERNNRIFEDKGRTEEMVWDLIRFYSSLWASCTEAFRGVPLSILHSIGLGFAFQEFEDCWSFFVFRVLLLGIKEMSEASRGRRSWFVVEFKSFELSVEDVGGKLRRLVVGRMEIEGGSLTGGREGRKYRLERRSNEAGRFHLCSVHDFETKILSYFPRREGVDWRLEYSRVEVKDACGGYKVEAKEDRRFGLVGNRRKKVTKKDGTDGLLFSGYHIFVWVVIGQNVDEDGGKGLIQFYSGCGGVAVFLYLVVVGNSALIEEQFEVQVVLPFGGKSKRVATFTATYSVGASDGGSEEGDGEGNLKCRGNGIGVNVSSPKHMGGYKSGSGGIRSGSFGLGKERGNKGLFVGVSREDPMVATSAVNVRVAITNKALLAESSRGLVVVEREGNQDLLRIILADDSSWEVMTLGRKALVEVRVGDIIERIEDEGPLQEAAKGEGGAGGRLVLWSLG</sequence>
<dbReference type="Pfam" id="PF13966">
    <property type="entry name" value="zf-RVT"/>
    <property type="match status" value="1"/>
</dbReference>
<feature type="domain" description="Reverse transcriptase zinc-binding" evidence="1">
    <location>
        <begin position="5"/>
        <end position="64"/>
    </location>
</feature>
<reference evidence="2 3" key="1">
    <citation type="journal article" date="2018" name="PLoS Genet.">
        <title>Population sequencing reveals clonal diversity and ancestral inbreeding in the grapevine cultivar Chardonnay.</title>
        <authorList>
            <person name="Roach M.J."/>
            <person name="Johnson D.L."/>
            <person name="Bohlmann J."/>
            <person name="van Vuuren H.J."/>
            <person name="Jones S.J."/>
            <person name="Pretorius I.S."/>
            <person name="Schmidt S.A."/>
            <person name="Borneman A.R."/>
        </authorList>
    </citation>
    <scope>NUCLEOTIDE SEQUENCE [LARGE SCALE GENOMIC DNA]</scope>
    <source>
        <strain evidence="3">cv. Chardonnay</strain>
        <tissue evidence="2">Leaf</tissue>
    </source>
</reference>
<evidence type="ECO:0000313" key="3">
    <source>
        <dbReference type="Proteomes" id="UP000288805"/>
    </source>
</evidence>
<evidence type="ECO:0000313" key="2">
    <source>
        <dbReference type="EMBL" id="RVW97210.1"/>
    </source>
</evidence>
<name>A0A438IKH0_VITVI</name>
<dbReference type="InterPro" id="IPR026960">
    <property type="entry name" value="RVT-Znf"/>
</dbReference>
<dbReference type="AlphaFoldDB" id="A0A438IKH0"/>
<gene>
    <name evidence="2" type="ORF">CK203_025927</name>
</gene>
<evidence type="ECO:0000259" key="1">
    <source>
        <dbReference type="Pfam" id="PF13966"/>
    </source>
</evidence>